<organism evidence="1 2">
    <name type="scientific">Kineococcus radiotolerans</name>
    <dbReference type="NCBI Taxonomy" id="131568"/>
    <lineage>
        <taxon>Bacteria</taxon>
        <taxon>Bacillati</taxon>
        <taxon>Actinomycetota</taxon>
        <taxon>Actinomycetes</taxon>
        <taxon>Kineosporiales</taxon>
        <taxon>Kineosporiaceae</taxon>
        <taxon>Kineococcus</taxon>
    </lineage>
</organism>
<evidence type="ECO:0000313" key="1">
    <source>
        <dbReference type="EMBL" id="MBB2903541.1"/>
    </source>
</evidence>
<comment type="caution">
    <text evidence="1">The sequence shown here is derived from an EMBL/GenBank/DDBJ whole genome shotgun (WGS) entry which is preliminary data.</text>
</comment>
<gene>
    <name evidence="1" type="ORF">FHR75_004383</name>
</gene>
<evidence type="ECO:0000313" key="2">
    <source>
        <dbReference type="Proteomes" id="UP000533269"/>
    </source>
</evidence>
<reference evidence="1 2" key="2">
    <citation type="submission" date="2020-08" db="EMBL/GenBank/DDBJ databases">
        <authorList>
            <person name="Partida-Martinez L."/>
            <person name="Huntemann M."/>
            <person name="Clum A."/>
            <person name="Wang J."/>
            <person name="Palaniappan K."/>
            <person name="Ritter S."/>
            <person name="Chen I.-M."/>
            <person name="Stamatis D."/>
            <person name="Reddy T."/>
            <person name="O'Malley R."/>
            <person name="Daum C."/>
            <person name="Shapiro N."/>
            <person name="Ivanova N."/>
            <person name="Kyrpides N."/>
            <person name="Woyke T."/>
        </authorList>
    </citation>
    <scope>NUCLEOTIDE SEQUENCE [LARGE SCALE GENOMIC DNA]</scope>
    <source>
        <strain evidence="1 2">AS2.23</strain>
    </source>
</reference>
<proteinExistence type="predicted"/>
<dbReference type="AlphaFoldDB" id="A0A7W4XYV6"/>
<reference evidence="1 2" key="1">
    <citation type="submission" date="2020-08" db="EMBL/GenBank/DDBJ databases">
        <title>The Agave Microbiome: Exploring the role of microbial communities in plant adaptations to desert environments.</title>
        <authorList>
            <person name="Partida-Martinez L.P."/>
        </authorList>
    </citation>
    <scope>NUCLEOTIDE SEQUENCE [LARGE SCALE GENOMIC DNA]</scope>
    <source>
        <strain evidence="1 2">AS2.23</strain>
    </source>
</reference>
<accession>A0A7W4XYV6</accession>
<protein>
    <submittedName>
        <fullName evidence="1">Uncharacterized protein</fullName>
    </submittedName>
</protein>
<sequence length="254" mass="27978">MERDGRFHDVFVALVRDLVTAAEDVVGLPPHQKPLLMDFLAARIVRWQTALKAYGDGLSTEKRAGLFGELSVLGMLLAAGVKPAVVIDGWTGPKGAVQDFQHESLAIEVKASRQTQPANVRISSERQLDLKSGSRLLLIHVGLDERSDGSGMSLPGKVAELRQFVAPEHHVGLELDDRLMEYGYLDVHAPRYSNSSYIVRGLDCFDVRDPMPRILEKNLPSGVGRVAYDLSLAACEPYRLTDERVQAAFKEVSS</sequence>
<dbReference type="Proteomes" id="UP000533269">
    <property type="component" value="Unassembled WGS sequence"/>
</dbReference>
<name>A0A7W4XYV6_KINRA</name>
<dbReference type="EMBL" id="JACHVY010000009">
    <property type="protein sequence ID" value="MBB2903541.1"/>
    <property type="molecule type" value="Genomic_DNA"/>
</dbReference>
<dbReference type="Pfam" id="PF14390">
    <property type="entry name" value="DUF4420"/>
    <property type="match status" value="1"/>
</dbReference>
<dbReference type="InterPro" id="IPR025534">
    <property type="entry name" value="DUF4420"/>
</dbReference>